<feature type="compositionally biased region" description="Polar residues" evidence="1">
    <location>
        <begin position="249"/>
        <end position="263"/>
    </location>
</feature>
<feature type="compositionally biased region" description="Basic and acidic residues" evidence="1">
    <location>
        <begin position="152"/>
        <end position="164"/>
    </location>
</feature>
<feature type="region of interest" description="Disordered" evidence="1">
    <location>
        <begin position="31"/>
        <end position="164"/>
    </location>
</feature>
<dbReference type="Proteomes" id="UP000485484">
    <property type="component" value="Unassembled WGS sequence"/>
</dbReference>
<gene>
    <name evidence="2" type="ORF">BWY73_01565</name>
</gene>
<feature type="compositionally biased region" description="Basic and acidic residues" evidence="1">
    <location>
        <begin position="120"/>
        <end position="130"/>
    </location>
</feature>
<reference evidence="2" key="1">
    <citation type="submission" date="2017-02" db="EMBL/GenBank/DDBJ databases">
        <title>Delving into the versatile metabolic prowess of the omnipresent phylum Bacteroidetes.</title>
        <authorList>
            <person name="Nobu M.K."/>
            <person name="Mei R."/>
            <person name="Narihiro T."/>
            <person name="Kuroda K."/>
            <person name="Liu W.-T."/>
        </authorList>
    </citation>
    <scope>NUCLEOTIDE SEQUENCE</scope>
    <source>
        <strain evidence="2">ADurb.Bin417</strain>
    </source>
</reference>
<proteinExistence type="predicted"/>
<feature type="compositionally biased region" description="Basic and acidic residues" evidence="1">
    <location>
        <begin position="185"/>
        <end position="200"/>
    </location>
</feature>
<evidence type="ECO:0000256" key="1">
    <source>
        <dbReference type="SAM" id="MobiDB-lite"/>
    </source>
</evidence>
<dbReference type="AlphaFoldDB" id="A0A1V5M8A0"/>
<feature type="compositionally biased region" description="Low complexity" evidence="1">
    <location>
        <begin position="38"/>
        <end position="50"/>
    </location>
</feature>
<organism evidence="2">
    <name type="scientific">candidate division TA06 bacterium ADurb.Bin417</name>
    <dbReference type="NCBI Taxonomy" id="1852828"/>
    <lineage>
        <taxon>Bacteria</taxon>
        <taxon>Bacteria division TA06</taxon>
    </lineage>
</organism>
<sequence>MRLDHLQGLVDHGGAVDTDLAPHLPDRVGQGFGYRDLPAPAAEKGAAAGGQEDPAHRPVRVGSQDLEDGVVFAVQGDDPDAPAPGGPGQQFPGHDHGLLAGQGQGPSGFQYPQGDGQRIGARDGQHEKVHPRPAGQPVQPFGSGQDPGARGLEARLRDRPAESDRLRTKLAHLLLEEVMTVMAGEADHPEAAREAPDDRQGAVSDGTGGAEDDDLFHRDFSAFSGGDPDRLAVSPKRRWREANSARAFLNSSRPKSGQRQGVK</sequence>
<feature type="region of interest" description="Disordered" evidence="1">
    <location>
        <begin position="184"/>
        <end position="263"/>
    </location>
</feature>
<protein>
    <submittedName>
        <fullName evidence="2">Uncharacterized protein</fullName>
    </submittedName>
</protein>
<comment type="caution">
    <text evidence="2">The sequence shown here is derived from an EMBL/GenBank/DDBJ whole genome shotgun (WGS) entry which is preliminary data.</text>
</comment>
<name>A0A1V5M8A0_UNCT6</name>
<accession>A0A1V5M8A0</accession>
<dbReference type="EMBL" id="MWAK01000408">
    <property type="protein sequence ID" value="OPZ89130.1"/>
    <property type="molecule type" value="Genomic_DNA"/>
</dbReference>
<evidence type="ECO:0000313" key="2">
    <source>
        <dbReference type="EMBL" id="OPZ89130.1"/>
    </source>
</evidence>